<reference evidence="1" key="1">
    <citation type="submission" date="2024-05" db="EMBL/GenBank/DDBJ databases">
        <authorList>
            <person name="Yu L."/>
        </authorList>
    </citation>
    <scope>NUCLEOTIDE SEQUENCE</scope>
    <source>
        <strain evidence="1">G08B096</strain>
    </source>
</reference>
<dbReference type="AlphaFoldDB" id="A0AAU7W6H0"/>
<dbReference type="EMBL" id="CP158374">
    <property type="protein sequence ID" value="XBX81355.1"/>
    <property type="molecule type" value="Genomic_DNA"/>
</dbReference>
<evidence type="ECO:0000313" key="1">
    <source>
        <dbReference type="EMBL" id="XBX81355.1"/>
    </source>
</evidence>
<gene>
    <name evidence="1" type="ORF">ABIQ69_12125</name>
</gene>
<dbReference type="RefSeq" id="WP_350347377.1">
    <property type="nucleotide sequence ID" value="NZ_CP158374.1"/>
</dbReference>
<proteinExistence type="predicted"/>
<name>A0AAU7W6H0_9MICO</name>
<accession>A0AAU7W6H0</accession>
<protein>
    <submittedName>
        <fullName evidence="1">Uncharacterized protein</fullName>
    </submittedName>
</protein>
<organism evidence="1">
    <name type="scientific">Agromyces sp. G08B096</name>
    <dbReference type="NCBI Taxonomy" id="3156399"/>
    <lineage>
        <taxon>Bacteria</taxon>
        <taxon>Bacillati</taxon>
        <taxon>Actinomycetota</taxon>
        <taxon>Actinomycetes</taxon>
        <taxon>Micrococcales</taxon>
        <taxon>Microbacteriaceae</taxon>
        <taxon>Agromyces</taxon>
    </lineage>
</organism>
<sequence>MAPTTTADRASRVWVPVLAGLLLVGGGIAGHQLGSAVLHERASAIWAATDARYDRAGVDLASQVDQAESLGVRAVTLREVLSAELAGAEALAALDADLELLGERISAPPARPASGEIRLSEPDVALPAWVRYADLVRLHELVPARVETAVRLEVAADQVLDARRAVDDDIRAVFDQAATAAEAQLSAATSASHRSRLAVERLIDDIDDTGVPPGADAYRALAEAVAELQASHAAEEARKLTREYPVRAEIEAFARSIAAGVPLDFSWAYEVAGKPSDGWLAGTAELWPDGGGWSHVTLSESISDSWPDENARAVVVHEVGHTQALRPVCAAIFSSPVFGGEHEVWATAWAIGMGYDLPGAGIEAYGRPSDEQIEASKGCR</sequence>